<accession>A0A1F4TRD0</accession>
<evidence type="ECO:0000313" key="1">
    <source>
        <dbReference type="EMBL" id="OGC35294.1"/>
    </source>
</evidence>
<dbReference type="EMBL" id="MEUF01000031">
    <property type="protein sequence ID" value="OGC35294.1"/>
    <property type="molecule type" value="Genomic_DNA"/>
</dbReference>
<dbReference type="STRING" id="1802583.A2311_00670"/>
<gene>
    <name evidence="1" type="ORF">A2311_00670</name>
</gene>
<organism evidence="1 2">
    <name type="scientific">candidate division WOR-1 bacterium RIFOXYB2_FULL_48_7</name>
    <dbReference type="NCBI Taxonomy" id="1802583"/>
    <lineage>
        <taxon>Bacteria</taxon>
        <taxon>Bacillati</taxon>
        <taxon>Saganbacteria</taxon>
    </lineage>
</organism>
<dbReference type="AlphaFoldDB" id="A0A1F4TRD0"/>
<evidence type="ECO:0008006" key="3">
    <source>
        <dbReference type="Google" id="ProtNLM"/>
    </source>
</evidence>
<reference evidence="1 2" key="1">
    <citation type="journal article" date="2016" name="Nat. Commun.">
        <title>Thousands of microbial genomes shed light on interconnected biogeochemical processes in an aquifer system.</title>
        <authorList>
            <person name="Anantharaman K."/>
            <person name="Brown C.T."/>
            <person name="Hug L.A."/>
            <person name="Sharon I."/>
            <person name="Castelle C.J."/>
            <person name="Probst A.J."/>
            <person name="Thomas B.C."/>
            <person name="Singh A."/>
            <person name="Wilkins M.J."/>
            <person name="Karaoz U."/>
            <person name="Brodie E.L."/>
            <person name="Williams K.H."/>
            <person name="Hubbard S.S."/>
            <person name="Banfield J.F."/>
        </authorList>
    </citation>
    <scope>NUCLEOTIDE SEQUENCE [LARGE SCALE GENOMIC DNA]</scope>
</reference>
<proteinExistence type="predicted"/>
<protein>
    <recommendedName>
        <fullName evidence="3">GAF domain-containing protein</fullName>
    </recommendedName>
</protein>
<dbReference type="Proteomes" id="UP000178951">
    <property type="component" value="Unassembled WGS sequence"/>
</dbReference>
<sequence>MRRLFGRWFKRKRYDYQKNLALYTDTLLKSQPEAERFSRMIPYLLEKTMGLICASLAIFKPAAGNYSLHSTKADSNQSTIQADSLLVEELKKRKTELFLTEIHKAELEMEIRALEAVLVVPGFDKTEKPAALLNLGSRRSNEQFDRSDIAYLKKYANKIASLSAN</sequence>
<evidence type="ECO:0000313" key="2">
    <source>
        <dbReference type="Proteomes" id="UP000178951"/>
    </source>
</evidence>
<comment type="caution">
    <text evidence="1">The sequence shown here is derived from an EMBL/GenBank/DDBJ whole genome shotgun (WGS) entry which is preliminary data.</text>
</comment>
<name>A0A1F4TRD0_UNCSA</name>